<evidence type="ECO:0000313" key="8">
    <source>
        <dbReference type="EMBL" id="KAJ3052286.1"/>
    </source>
</evidence>
<dbReference type="SUPFAM" id="SSF50916">
    <property type="entry name" value="Rap30/74 interaction domains"/>
    <property type="match status" value="1"/>
</dbReference>
<keyword evidence="4" id="KW-0238">DNA-binding</keyword>
<dbReference type="GO" id="GO:0016251">
    <property type="term" value="F:RNA polymerase II general transcription initiation factor activity"/>
    <property type="evidence" value="ECO:0007669"/>
    <property type="project" value="TreeGrafter"/>
</dbReference>
<comment type="caution">
    <text evidence="8">The sequence shown here is derived from an EMBL/GenBank/DDBJ whole genome shotgun (WGS) entry which is preliminary data.</text>
</comment>
<dbReference type="EMBL" id="JADGJD010000308">
    <property type="protein sequence ID" value="KAJ3052286.1"/>
    <property type="molecule type" value="Genomic_DNA"/>
</dbReference>
<protein>
    <recommendedName>
        <fullName evidence="10">Transcription initiation factor IIF subunit alpha</fullName>
    </recommendedName>
</protein>
<comment type="subcellular location">
    <subcellularLocation>
        <location evidence="1">Nucleus</location>
    </subcellularLocation>
</comment>
<comment type="similarity">
    <text evidence="2">Belongs to the TFIIF alpha subunit family.</text>
</comment>
<feature type="region of interest" description="Disordered" evidence="7">
    <location>
        <begin position="225"/>
        <end position="259"/>
    </location>
</feature>
<keyword evidence="9" id="KW-1185">Reference proteome</keyword>
<evidence type="ECO:0000256" key="3">
    <source>
        <dbReference type="ARBA" id="ARBA00023015"/>
    </source>
</evidence>
<feature type="region of interest" description="Disordered" evidence="7">
    <location>
        <begin position="273"/>
        <end position="619"/>
    </location>
</feature>
<evidence type="ECO:0000256" key="4">
    <source>
        <dbReference type="ARBA" id="ARBA00023125"/>
    </source>
</evidence>
<feature type="compositionally biased region" description="Acidic residues" evidence="7">
    <location>
        <begin position="324"/>
        <end position="346"/>
    </location>
</feature>
<feature type="compositionally biased region" description="Low complexity" evidence="7">
    <location>
        <begin position="493"/>
        <end position="502"/>
    </location>
</feature>
<sequence>MSQLPGVQTVPNGNDNIKVYRLQAGSTDLQHHVMRVQSNKYDINALQPPIRLVRDIPKPRERRAAAPVEDGQPPREKMDTTKVAPWGGAVKSRQNLFKKKTRAFFHARQADEEVAGTEEMTHAERKRQRDPDRYKWLLSDFQGDSQGAHAPYYGEVESSQNGRYFLFMESESGMKVVPVTRHYKFAQKPAFNTVTSDQMEAMMKEAEKRSVRQDVWVMKKLGLETQADGEGGGSSSPGWSQRVNRGLGGSGARRQKEEREDIDYVDDFADDEEVHLGFNNQADQREAEERMMKGDEDDFDEEEQPKVKPDKKVKKALRAAQQSESDDDEDENPYISDQEESEEDAEKEGNETDKEKDGNDPLAPKAKEKKPKGRPPGPDKKAKAKTGSSTPSHTTSPARAGGSPSAVKREGGMSPKPAIGRPPTGARSPVGSSGARSPPVGRGGARSPRLAGARSPVQHAYAPAHPSPLGAGATSSAVRITLKVKEEPDLNPASGSGSSAGAGKRKAESPADNAANKKARQSVGAPTATVASPAQPRGVKRGQTGDAEVQNKKIKMEPGASGSLPSPAASTGRGGNATSPLAKGSAQSPPNKRLAVPKATIGGATGTGSPRTPGGTPAARLLTENDIIDVLKQNKGTMKVKDLVSALKPLLQAGEHSEANKTNMRLYMKRLAIHDRTAGIITLKPEYMPK</sequence>
<accession>A0AAD5X229</accession>
<evidence type="ECO:0000256" key="5">
    <source>
        <dbReference type="ARBA" id="ARBA00023163"/>
    </source>
</evidence>
<dbReference type="InterPro" id="IPR011039">
    <property type="entry name" value="TFIIF_interaction"/>
</dbReference>
<dbReference type="GO" id="GO:0005674">
    <property type="term" value="C:transcription factor TFIIF complex"/>
    <property type="evidence" value="ECO:0007669"/>
    <property type="project" value="TreeGrafter"/>
</dbReference>
<dbReference type="GO" id="GO:0006367">
    <property type="term" value="P:transcription initiation at RNA polymerase II promoter"/>
    <property type="evidence" value="ECO:0007669"/>
    <property type="project" value="InterPro"/>
</dbReference>
<evidence type="ECO:0000256" key="6">
    <source>
        <dbReference type="ARBA" id="ARBA00023242"/>
    </source>
</evidence>
<feature type="compositionally biased region" description="Low complexity" evidence="7">
    <location>
        <begin position="607"/>
        <end position="619"/>
    </location>
</feature>
<dbReference type="InterPro" id="IPR008851">
    <property type="entry name" value="TFIIF-alpha"/>
</dbReference>
<dbReference type="GO" id="GO:0001096">
    <property type="term" value="F:TFIIF-class transcription factor complex binding"/>
    <property type="evidence" value="ECO:0007669"/>
    <property type="project" value="TreeGrafter"/>
</dbReference>
<dbReference type="AlphaFoldDB" id="A0AAD5X229"/>
<keyword evidence="6" id="KW-0539">Nucleus</keyword>
<dbReference type="Proteomes" id="UP001212841">
    <property type="component" value="Unassembled WGS sequence"/>
</dbReference>
<name>A0AAD5X229_9FUNG</name>
<dbReference type="GO" id="GO:0032968">
    <property type="term" value="P:positive regulation of transcription elongation by RNA polymerase II"/>
    <property type="evidence" value="ECO:0007669"/>
    <property type="project" value="InterPro"/>
</dbReference>
<evidence type="ECO:0000256" key="1">
    <source>
        <dbReference type="ARBA" id="ARBA00004123"/>
    </source>
</evidence>
<dbReference type="PANTHER" id="PTHR13011">
    <property type="entry name" value="TFIIF-ALPHA"/>
    <property type="match status" value="1"/>
</dbReference>
<dbReference type="GO" id="GO:0003677">
    <property type="term" value="F:DNA binding"/>
    <property type="evidence" value="ECO:0007669"/>
    <property type="project" value="UniProtKB-KW"/>
</dbReference>
<feature type="compositionally biased region" description="Basic and acidic residues" evidence="7">
    <location>
        <begin position="347"/>
        <end position="359"/>
    </location>
</feature>
<organism evidence="8 9">
    <name type="scientific">Rhizophlyctis rosea</name>
    <dbReference type="NCBI Taxonomy" id="64517"/>
    <lineage>
        <taxon>Eukaryota</taxon>
        <taxon>Fungi</taxon>
        <taxon>Fungi incertae sedis</taxon>
        <taxon>Chytridiomycota</taxon>
        <taxon>Chytridiomycota incertae sedis</taxon>
        <taxon>Chytridiomycetes</taxon>
        <taxon>Rhizophlyctidales</taxon>
        <taxon>Rhizophlyctidaceae</taxon>
        <taxon>Rhizophlyctis</taxon>
    </lineage>
</organism>
<keyword evidence="3" id="KW-0805">Transcription regulation</keyword>
<feature type="region of interest" description="Disordered" evidence="7">
    <location>
        <begin position="58"/>
        <end position="80"/>
    </location>
</feature>
<evidence type="ECO:0000313" key="9">
    <source>
        <dbReference type="Proteomes" id="UP001212841"/>
    </source>
</evidence>
<gene>
    <name evidence="8" type="ORF">HK097_006572</name>
</gene>
<feature type="compositionally biased region" description="Low complexity" evidence="7">
    <location>
        <begin position="558"/>
        <end position="571"/>
    </location>
</feature>
<feature type="compositionally biased region" description="Low complexity" evidence="7">
    <location>
        <begin position="385"/>
        <end position="397"/>
    </location>
</feature>
<evidence type="ECO:0000256" key="7">
    <source>
        <dbReference type="SAM" id="MobiDB-lite"/>
    </source>
</evidence>
<keyword evidence="5" id="KW-0804">Transcription</keyword>
<evidence type="ECO:0000256" key="2">
    <source>
        <dbReference type="ARBA" id="ARBA00005249"/>
    </source>
</evidence>
<feature type="compositionally biased region" description="Basic and acidic residues" evidence="7">
    <location>
        <begin position="283"/>
        <end position="294"/>
    </location>
</feature>
<evidence type="ECO:0008006" key="10">
    <source>
        <dbReference type="Google" id="ProtNLM"/>
    </source>
</evidence>
<proteinExistence type="inferred from homology"/>
<dbReference type="PANTHER" id="PTHR13011:SF0">
    <property type="entry name" value="GENERAL TRANSCRIPTION FACTOR IIF SUBUNIT 1"/>
    <property type="match status" value="1"/>
</dbReference>
<reference evidence="8" key="1">
    <citation type="submission" date="2020-05" db="EMBL/GenBank/DDBJ databases">
        <title>Phylogenomic resolution of chytrid fungi.</title>
        <authorList>
            <person name="Stajich J.E."/>
            <person name="Amses K."/>
            <person name="Simmons R."/>
            <person name="Seto K."/>
            <person name="Myers J."/>
            <person name="Bonds A."/>
            <person name="Quandt C.A."/>
            <person name="Barry K."/>
            <person name="Liu P."/>
            <person name="Grigoriev I."/>
            <person name="Longcore J.E."/>
            <person name="James T.Y."/>
        </authorList>
    </citation>
    <scope>NUCLEOTIDE SEQUENCE</scope>
    <source>
        <strain evidence="8">JEL0318</strain>
    </source>
</reference>